<dbReference type="Proteomes" id="UP000291485">
    <property type="component" value="Unassembled WGS sequence"/>
</dbReference>
<feature type="transmembrane region" description="Helical" evidence="1">
    <location>
        <begin position="326"/>
        <end position="345"/>
    </location>
</feature>
<keyword evidence="1" id="KW-1133">Transmembrane helix</keyword>
<feature type="transmembrane region" description="Helical" evidence="1">
    <location>
        <begin position="117"/>
        <end position="137"/>
    </location>
</feature>
<reference evidence="2 3" key="1">
    <citation type="submission" date="2019-02" db="EMBL/GenBank/DDBJ databases">
        <title>Pedobacter sp. RP-3-11 sp. nov., isolated from Arctic soil.</title>
        <authorList>
            <person name="Dahal R.H."/>
        </authorList>
    </citation>
    <scope>NUCLEOTIDE SEQUENCE [LARGE SCALE GENOMIC DNA]</scope>
    <source>
        <strain evidence="2 3">RP-3-11</strain>
    </source>
</reference>
<organism evidence="2 3">
    <name type="scientific">Pedobacter frigidisoli</name>
    <dbReference type="NCBI Taxonomy" id="2530455"/>
    <lineage>
        <taxon>Bacteria</taxon>
        <taxon>Pseudomonadati</taxon>
        <taxon>Bacteroidota</taxon>
        <taxon>Sphingobacteriia</taxon>
        <taxon>Sphingobacteriales</taxon>
        <taxon>Sphingobacteriaceae</taxon>
        <taxon>Pedobacter</taxon>
    </lineage>
</organism>
<feature type="transmembrane region" description="Helical" evidence="1">
    <location>
        <begin position="186"/>
        <end position="209"/>
    </location>
</feature>
<sequence length="604" mass="68994">MKLPSVQHLYQGLITVIKRFPVQSIFILLATLSWGYYINISDYDDNINNQSLQDLLIKIVVICNLGLTLTLALDLLAEKRGFKTSKKWIMRLLSVFFCLLLFFLLNPTEYFSDAVKIALLAFAFHLFVAFSPFMDHGNVNGFWQFNKVLFLRFLTAALYSVALYAGLAIALVAIDGLFGVEIRWKVYVTVFAVIAAGFSPIFFLAGVPANFVQLEEDSTYPKGLKIFTQFVLIPLMTIYLAILLFYEVKIIAIWSLPKGLVSSLIIGYSVFGILSLLLIYPMKEKEGNSWIKLFSRFFYIMLFPLIALLLLAVWKRIGPYGITESRYILVVVALWLLGITCYFLISKKQNIKIIPISLAILSLLAVYGPQSASTVSKYSQLARLKKVFNSKKVEDLKEKPLIVRYLVSRHGLKTLQGFTNRDLKMVELNINSKKNLYRYSRNEAKVDSALSILKVKENGDYQREVQYTFVTSNGELVNIKGYDFLLALNGYESLTEQTFEGIKIKIEKIEDNKNIAINIDNKNVIKIDIVQAFDEMVILAKANKLKTSSKNNEYVLPENKLSFSKTIGKYEFTYLANRITGNDKRTESRYRWLNADGFLLIRKL</sequence>
<feature type="transmembrane region" description="Helical" evidence="1">
    <location>
        <begin position="55"/>
        <end position="76"/>
    </location>
</feature>
<comment type="caution">
    <text evidence="2">The sequence shown here is derived from an EMBL/GenBank/DDBJ whole genome shotgun (WGS) entry which is preliminary data.</text>
</comment>
<feature type="transmembrane region" description="Helical" evidence="1">
    <location>
        <begin position="230"/>
        <end position="254"/>
    </location>
</feature>
<dbReference type="RefSeq" id="WP_131556353.1">
    <property type="nucleotide sequence ID" value="NZ_SJSN01000001.1"/>
</dbReference>
<dbReference type="EMBL" id="SJSN01000001">
    <property type="protein sequence ID" value="TCD12920.1"/>
    <property type="molecule type" value="Genomic_DNA"/>
</dbReference>
<gene>
    <name evidence="2" type="ORF">EZ449_02425</name>
</gene>
<keyword evidence="1" id="KW-0812">Transmembrane</keyword>
<evidence type="ECO:0000313" key="2">
    <source>
        <dbReference type="EMBL" id="TCD12920.1"/>
    </source>
</evidence>
<dbReference type="AlphaFoldDB" id="A0A4R0P7D4"/>
<dbReference type="InterPro" id="IPR025291">
    <property type="entry name" value="DUF4153"/>
</dbReference>
<feature type="transmembrane region" description="Helical" evidence="1">
    <location>
        <begin position="260"/>
        <end position="281"/>
    </location>
</feature>
<proteinExistence type="predicted"/>
<dbReference type="Pfam" id="PF13687">
    <property type="entry name" value="DUF4153"/>
    <property type="match status" value="1"/>
</dbReference>
<keyword evidence="3" id="KW-1185">Reference proteome</keyword>
<accession>A0A4R0P7D4</accession>
<evidence type="ECO:0000256" key="1">
    <source>
        <dbReference type="SAM" id="Phobius"/>
    </source>
</evidence>
<feature type="transmembrane region" description="Helical" evidence="1">
    <location>
        <begin position="293"/>
        <end position="314"/>
    </location>
</feature>
<evidence type="ECO:0000313" key="3">
    <source>
        <dbReference type="Proteomes" id="UP000291485"/>
    </source>
</evidence>
<feature type="transmembrane region" description="Helical" evidence="1">
    <location>
        <begin position="20"/>
        <end position="40"/>
    </location>
</feature>
<keyword evidence="1" id="KW-0472">Membrane</keyword>
<feature type="transmembrane region" description="Helical" evidence="1">
    <location>
        <begin position="149"/>
        <end position="174"/>
    </location>
</feature>
<protein>
    <submittedName>
        <fullName evidence="2">DUF4153 domain-containing protein</fullName>
    </submittedName>
</protein>
<dbReference type="OrthoDB" id="9809196at2"/>
<feature type="transmembrane region" description="Helical" evidence="1">
    <location>
        <begin position="88"/>
        <end position="105"/>
    </location>
</feature>
<name>A0A4R0P7D4_9SPHI</name>